<dbReference type="STRING" id="708197.A0A166N7D8"/>
<evidence type="ECO:0000313" key="1">
    <source>
        <dbReference type="EMBL" id="KZL65390.1"/>
    </source>
</evidence>
<organism evidence="1 2">
    <name type="scientific">Colletotrichum tofieldiae</name>
    <dbReference type="NCBI Taxonomy" id="708197"/>
    <lineage>
        <taxon>Eukaryota</taxon>
        <taxon>Fungi</taxon>
        <taxon>Dikarya</taxon>
        <taxon>Ascomycota</taxon>
        <taxon>Pezizomycotina</taxon>
        <taxon>Sordariomycetes</taxon>
        <taxon>Hypocreomycetidae</taxon>
        <taxon>Glomerellales</taxon>
        <taxon>Glomerellaceae</taxon>
        <taxon>Colletotrichum</taxon>
        <taxon>Colletotrichum spaethianum species complex</taxon>
    </lineage>
</organism>
<gene>
    <name evidence="1" type="ORF">CT0861_06241</name>
</gene>
<reference evidence="1 2" key="1">
    <citation type="submission" date="2015-06" db="EMBL/GenBank/DDBJ databases">
        <title>Survival trade-offs in plant roots during colonization by closely related pathogenic and mutualistic fungi.</title>
        <authorList>
            <person name="Hacquard S."/>
            <person name="Kracher B."/>
            <person name="Hiruma K."/>
            <person name="Weinman A."/>
            <person name="Muench P."/>
            <person name="Garrido Oter R."/>
            <person name="Ver Loren van Themaat E."/>
            <person name="Dallerey J.-F."/>
            <person name="Damm U."/>
            <person name="Henrissat B."/>
            <person name="Lespinet O."/>
            <person name="Thon M."/>
            <person name="Kemen E."/>
            <person name="McHardy A.C."/>
            <person name="Schulze-Lefert P."/>
            <person name="O'Connell R.J."/>
        </authorList>
    </citation>
    <scope>NUCLEOTIDE SEQUENCE [LARGE SCALE GENOMIC DNA]</scope>
    <source>
        <strain evidence="1 2">0861</strain>
    </source>
</reference>
<dbReference type="EMBL" id="LFIV01000223">
    <property type="protein sequence ID" value="KZL65390.1"/>
    <property type="molecule type" value="Genomic_DNA"/>
</dbReference>
<dbReference type="AlphaFoldDB" id="A0A166N7D8"/>
<sequence length="92" mass="10583">MCACGQAAETIERFLLRCTKRTAFRSEMLQCTETQRGNISFYLGGKSISDDIKWKPNMQAIRATINFVLTPGRLDEDWTLNNWRIGFKMACL</sequence>
<comment type="caution">
    <text evidence="1">The sequence shown here is derived from an EMBL/GenBank/DDBJ whole genome shotgun (WGS) entry which is preliminary data.</text>
</comment>
<protein>
    <submittedName>
        <fullName evidence="1">Transposon I</fullName>
    </submittedName>
</protein>
<accession>A0A166N7D8</accession>
<keyword evidence="2" id="KW-1185">Reference proteome</keyword>
<proteinExistence type="predicted"/>
<dbReference type="Proteomes" id="UP000076552">
    <property type="component" value="Unassembled WGS sequence"/>
</dbReference>
<name>A0A166N7D8_9PEZI</name>
<evidence type="ECO:0000313" key="2">
    <source>
        <dbReference type="Proteomes" id="UP000076552"/>
    </source>
</evidence>